<protein>
    <recommendedName>
        <fullName evidence="4">Multitransmembrane protein</fullName>
    </recommendedName>
</protein>
<feature type="transmembrane region" description="Helical" evidence="1">
    <location>
        <begin position="12"/>
        <end position="27"/>
    </location>
</feature>
<evidence type="ECO:0008006" key="4">
    <source>
        <dbReference type="Google" id="ProtNLM"/>
    </source>
</evidence>
<accession>A0A0R2B1Z3</accession>
<keyword evidence="1" id="KW-0472">Membrane</keyword>
<dbReference type="AlphaFoldDB" id="A0A0R2B1Z3"/>
<keyword evidence="3" id="KW-1185">Reference proteome</keyword>
<organism evidence="2 3">
    <name type="scientific">Apilactobacillus ozensis DSM 23829 = JCM 17196</name>
    <dbReference type="NCBI Taxonomy" id="1423781"/>
    <lineage>
        <taxon>Bacteria</taxon>
        <taxon>Bacillati</taxon>
        <taxon>Bacillota</taxon>
        <taxon>Bacilli</taxon>
        <taxon>Lactobacillales</taxon>
        <taxon>Lactobacillaceae</taxon>
        <taxon>Apilactobacillus</taxon>
    </lineage>
</organism>
<dbReference type="Proteomes" id="UP000052012">
    <property type="component" value="Unassembled WGS sequence"/>
</dbReference>
<feature type="transmembrane region" description="Helical" evidence="1">
    <location>
        <begin position="171"/>
        <end position="194"/>
    </location>
</feature>
<evidence type="ECO:0000313" key="2">
    <source>
        <dbReference type="EMBL" id="KRM69878.1"/>
    </source>
</evidence>
<feature type="transmembrane region" description="Helical" evidence="1">
    <location>
        <begin position="299"/>
        <end position="319"/>
    </location>
</feature>
<evidence type="ECO:0000313" key="3">
    <source>
        <dbReference type="Proteomes" id="UP000052012"/>
    </source>
</evidence>
<dbReference type="PANTHER" id="PTHR41771">
    <property type="entry name" value="MEMBRANE PROTEIN-RELATED"/>
    <property type="match status" value="1"/>
</dbReference>
<keyword evidence="1" id="KW-0812">Transmembrane</keyword>
<dbReference type="Pfam" id="PF07907">
    <property type="entry name" value="YibE_F"/>
    <property type="match status" value="1"/>
</dbReference>
<feature type="transmembrane region" description="Helical" evidence="1">
    <location>
        <begin position="339"/>
        <end position="362"/>
    </location>
</feature>
<dbReference type="PANTHER" id="PTHR41771:SF1">
    <property type="entry name" value="MEMBRANE PROTEIN"/>
    <property type="match status" value="1"/>
</dbReference>
<dbReference type="PATRIC" id="fig|1423781.4.peg.45"/>
<name>A0A0R2B1Z3_9LACO</name>
<feature type="transmembrane region" description="Helical" evidence="1">
    <location>
        <begin position="201"/>
        <end position="225"/>
    </location>
</feature>
<gene>
    <name evidence="2" type="ORF">FD06_GL000043</name>
</gene>
<proteinExistence type="predicted"/>
<keyword evidence="1" id="KW-1133">Transmembrane helix</keyword>
<dbReference type="InterPro" id="IPR012507">
    <property type="entry name" value="YibE_F"/>
</dbReference>
<dbReference type="EMBL" id="AYYQ01000001">
    <property type="protein sequence ID" value="KRM69878.1"/>
    <property type="molecule type" value="Genomic_DNA"/>
</dbReference>
<dbReference type="OrthoDB" id="5753718at2"/>
<evidence type="ECO:0000256" key="1">
    <source>
        <dbReference type="SAM" id="Phobius"/>
    </source>
</evidence>
<reference evidence="2 3" key="1">
    <citation type="journal article" date="2015" name="Genome Announc.">
        <title>Expanding the biotechnology potential of lactobacilli through comparative genomics of 213 strains and associated genera.</title>
        <authorList>
            <person name="Sun Z."/>
            <person name="Harris H.M."/>
            <person name="McCann A."/>
            <person name="Guo C."/>
            <person name="Argimon S."/>
            <person name="Zhang W."/>
            <person name="Yang X."/>
            <person name="Jeffery I.B."/>
            <person name="Cooney J.C."/>
            <person name="Kagawa T.F."/>
            <person name="Liu W."/>
            <person name="Song Y."/>
            <person name="Salvetti E."/>
            <person name="Wrobel A."/>
            <person name="Rasinkangas P."/>
            <person name="Parkhill J."/>
            <person name="Rea M.C."/>
            <person name="O'Sullivan O."/>
            <person name="Ritari J."/>
            <person name="Douillard F.P."/>
            <person name="Paul Ross R."/>
            <person name="Yang R."/>
            <person name="Briner A.E."/>
            <person name="Felis G.E."/>
            <person name="de Vos W.M."/>
            <person name="Barrangou R."/>
            <person name="Klaenhammer T.R."/>
            <person name="Caufield P.W."/>
            <person name="Cui Y."/>
            <person name="Zhang H."/>
            <person name="O'Toole P.W."/>
        </authorList>
    </citation>
    <scope>NUCLEOTIDE SEQUENCE [LARGE SCALE GENOMIC DNA]</scope>
    <source>
        <strain evidence="2 3">DSM 23829</strain>
    </source>
</reference>
<feature type="transmembrane region" description="Helical" evidence="1">
    <location>
        <begin position="148"/>
        <end position="165"/>
    </location>
</feature>
<feature type="transmembrane region" description="Helical" evidence="1">
    <location>
        <begin position="124"/>
        <end position="141"/>
    </location>
</feature>
<comment type="caution">
    <text evidence="2">The sequence shown here is derived from an EMBL/GenBank/DDBJ whole genome shotgun (WGS) entry which is preliminary data.</text>
</comment>
<sequence length="368" mass="40753">MKKIIDKIPLKLIFLFLLLGIFLMLFVKNDAFLYRQPIVRIDSAQLLHKNKITDSFQNEDTSYNQKLVGTVLNGKYKNKKVTINNSYSDSQAMDKKYKKGQQAFVIIHKNPNLNVTIKDYKRDVPIVFVLFLAISLMVIFLKMSGITAIGSIVVNTLLFILALLLNNHGNGAGVVIIFSILAIVFSTVTLTMILGFSRQMWITLCSTLACTFASVLIGLAVFSVTHEKGIFYESMQYVTQSPRPLFLAGTLIGSLGAVMDESTDIISSLFTLKNEHPQISKKQIFKSGQNIGKSIMGPLVNVLFFIFMGETLPMAILFLKNGNSWGYSFSMNMSLGMVQSLISAIGIVLAVPVSSLLTSIFIKEGGNK</sequence>
<dbReference type="STRING" id="1423781.FD06_GL000043"/>